<proteinExistence type="predicted"/>
<dbReference type="GO" id="GO:0016853">
    <property type="term" value="F:isomerase activity"/>
    <property type="evidence" value="ECO:0007669"/>
    <property type="project" value="UniProtKB-KW"/>
</dbReference>
<evidence type="ECO:0000313" key="2">
    <source>
        <dbReference type="EMBL" id="MBB5621903.1"/>
    </source>
</evidence>
<dbReference type="Proteomes" id="UP000537718">
    <property type="component" value="Unassembled WGS sequence"/>
</dbReference>
<dbReference type="SUPFAM" id="SSF54427">
    <property type="entry name" value="NTF2-like"/>
    <property type="match status" value="1"/>
</dbReference>
<evidence type="ECO:0000259" key="1">
    <source>
        <dbReference type="Pfam" id="PF12680"/>
    </source>
</evidence>
<dbReference type="Pfam" id="PF12680">
    <property type="entry name" value="SnoaL_2"/>
    <property type="match status" value="1"/>
</dbReference>
<keyword evidence="2" id="KW-0413">Isomerase</keyword>
<dbReference type="RefSeq" id="WP_183867838.1">
    <property type="nucleotide sequence ID" value="NZ_JACHCF010000006.1"/>
</dbReference>
<dbReference type="InterPro" id="IPR037401">
    <property type="entry name" value="SnoaL-like"/>
</dbReference>
<name>A0A7W8YUB3_9SPHI</name>
<reference evidence="2 3" key="1">
    <citation type="submission" date="2020-08" db="EMBL/GenBank/DDBJ databases">
        <title>Genomic Encyclopedia of Type Strains, Phase IV (KMG-V): Genome sequencing to study the core and pangenomes of soil and plant-associated prokaryotes.</title>
        <authorList>
            <person name="Whitman W."/>
        </authorList>
    </citation>
    <scope>NUCLEOTIDE SEQUENCE [LARGE SCALE GENOMIC DNA]</scope>
    <source>
        <strain evidence="2 3">MP7CTX6</strain>
    </source>
</reference>
<evidence type="ECO:0000313" key="3">
    <source>
        <dbReference type="Proteomes" id="UP000537718"/>
    </source>
</evidence>
<dbReference type="InterPro" id="IPR032710">
    <property type="entry name" value="NTF2-like_dom_sf"/>
</dbReference>
<dbReference type="EMBL" id="JACHCF010000006">
    <property type="protein sequence ID" value="MBB5621903.1"/>
    <property type="molecule type" value="Genomic_DNA"/>
</dbReference>
<accession>A0A7W8YUB3</accession>
<gene>
    <name evidence="2" type="ORF">HDE69_002966</name>
</gene>
<dbReference type="Gene3D" id="3.10.450.50">
    <property type="match status" value="1"/>
</dbReference>
<protein>
    <submittedName>
        <fullName evidence="2">Ketosteroid isomerase-like protein</fullName>
    </submittedName>
</protein>
<feature type="domain" description="SnoaL-like" evidence="1">
    <location>
        <begin position="44"/>
        <end position="142"/>
    </location>
</feature>
<organism evidence="2 3">
    <name type="scientific">Pedobacter cryoconitis</name>
    <dbReference type="NCBI Taxonomy" id="188932"/>
    <lineage>
        <taxon>Bacteria</taxon>
        <taxon>Pseudomonadati</taxon>
        <taxon>Bacteroidota</taxon>
        <taxon>Sphingobacteriia</taxon>
        <taxon>Sphingobacteriales</taxon>
        <taxon>Sphingobacteriaceae</taxon>
        <taxon>Pedobacter</taxon>
    </lineage>
</organism>
<comment type="caution">
    <text evidence="2">The sequence shown here is derived from an EMBL/GenBank/DDBJ whole genome shotgun (WGS) entry which is preliminary data.</text>
</comment>
<dbReference type="AlphaFoldDB" id="A0A7W8YUB3"/>
<sequence>MNIKGKAEKTKKIIIEKPAPIFNSKGIAGDEINRKAPIPITLLEQYIAGWRMHDTNAILATLTPDCIVTESFGPVYRGHAYVKRWIAAWFAENGRILNWTIQDLQSLGDVETAEWTFHYTWRGEEKSFDGATIAKLHEGKILYLREYATTAPLYDWRGEWRPL</sequence>